<dbReference type="SUPFAM" id="SSF143422">
    <property type="entry name" value="Transposase IS200-like"/>
    <property type="match status" value="1"/>
</dbReference>
<dbReference type="PANTHER" id="PTHR36966">
    <property type="entry name" value="REP-ASSOCIATED TYROSINE TRANSPOSASE"/>
    <property type="match status" value="1"/>
</dbReference>
<dbReference type="STRING" id="290315.Clim_0779"/>
<dbReference type="Proteomes" id="UP000008841">
    <property type="component" value="Chromosome"/>
</dbReference>
<dbReference type="InterPro" id="IPR036515">
    <property type="entry name" value="Transposase_17_sf"/>
</dbReference>
<name>B3EHS9_CHLL2</name>
<dbReference type="EMBL" id="CP001097">
    <property type="protein sequence ID" value="ACD89859.1"/>
    <property type="molecule type" value="Genomic_DNA"/>
</dbReference>
<evidence type="ECO:0000313" key="2">
    <source>
        <dbReference type="Proteomes" id="UP000008841"/>
    </source>
</evidence>
<dbReference type="PANTHER" id="PTHR36966:SF1">
    <property type="entry name" value="REP-ASSOCIATED TYROSINE TRANSPOSASE"/>
    <property type="match status" value="1"/>
</dbReference>
<dbReference type="GO" id="GO:0043565">
    <property type="term" value="F:sequence-specific DNA binding"/>
    <property type="evidence" value="ECO:0007669"/>
    <property type="project" value="TreeGrafter"/>
</dbReference>
<dbReference type="RefSeq" id="WP_012465739.1">
    <property type="nucleotide sequence ID" value="NC_010803.1"/>
</dbReference>
<dbReference type="KEGG" id="cli:Clim_0779"/>
<evidence type="ECO:0008006" key="3">
    <source>
        <dbReference type="Google" id="ProtNLM"/>
    </source>
</evidence>
<organism evidence="1 2">
    <name type="scientific">Chlorobium limicola (strain DSM 245 / NBRC 103803 / 6330)</name>
    <dbReference type="NCBI Taxonomy" id="290315"/>
    <lineage>
        <taxon>Bacteria</taxon>
        <taxon>Pseudomonadati</taxon>
        <taxon>Chlorobiota</taxon>
        <taxon>Chlorobiia</taxon>
        <taxon>Chlorobiales</taxon>
        <taxon>Chlorobiaceae</taxon>
        <taxon>Chlorobium/Pelodictyon group</taxon>
        <taxon>Chlorobium</taxon>
    </lineage>
</organism>
<dbReference type="Gene3D" id="3.30.70.1290">
    <property type="entry name" value="Transposase IS200-like"/>
    <property type="match status" value="1"/>
</dbReference>
<proteinExistence type="predicted"/>
<protein>
    <recommendedName>
        <fullName evidence="3">Transposase IS200-like domain-containing protein</fullName>
    </recommendedName>
</protein>
<dbReference type="GO" id="GO:0004803">
    <property type="term" value="F:transposase activity"/>
    <property type="evidence" value="ECO:0007669"/>
    <property type="project" value="InterPro"/>
</dbReference>
<accession>B3EHS9</accession>
<evidence type="ECO:0000313" key="1">
    <source>
        <dbReference type="EMBL" id="ACD89859.1"/>
    </source>
</evidence>
<gene>
    <name evidence="1" type="ordered locus">Clim_0779</name>
</gene>
<reference evidence="1 2" key="1">
    <citation type="submission" date="2008-05" db="EMBL/GenBank/DDBJ databases">
        <title>Complete sequence of Chlorobium limicola DSM 245.</title>
        <authorList>
            <consortium name="US DOE Joint Genome Institute"/>
            <person name="Lucas S."/>
            <person name="Copeland A."/>
            <person name="Lapidus A."/>
            <person name="Glavina del Rio T."/>
            <person name="Dalin E."/>
            <person name="Tice H."/>
            <person name="Bruce D."/>
            <person name="Goodwin L."/>
            <person name="Pitluck S."/>
            <person name="Schmutz J."/>
            <person name="Larimer F."/>
            <person name="Land M."/>
            <person name="Hauser L."/>
            <person name="Kyrpides N."/>
            <person name="Ovchinnikova G."/>
            <person name="Zhao F."/>
            <person name="Li T."/>
            <person name="Liu Z."/>
            <person name="Overmann J."/>
            <person name="Bryant D.A."/>
            <person name="Richardson P."/>
        </authorList>
    </citation>
    <scope>NUCLEOTIDE SEQUENCE [LARGE SCALE GENOMIC DNA]</scope>
    <source>
        <strain evidence="2">DSM 245 / NBRC 103803 / 6330</strain>
    </source>
</reference>
<dbReference type="InterPro" id="IPR052715">
    <property type="entry name" value="RAYT_transposase"/>
</dbReference>
<dbReference type="AlphaFoldDB" id="B3EHS9"/>
<dbReference type="HOGENOM" id="CLU_101329_2_0_10"/>
<sequence>MTRKQRHSIRLKGYDYSQPGAYFVTICAHNRLCLFGAIENGDMYLNGAGEMVQSVWDEISRYYADVEADAFVIMPNHVHAIVVLSRFRGCDGLPRGCGAYYIMGIYP</sequence>
<dbReference type="eggNOG" id="COG1943">
    <property type="taxonomic scope" value="Bacteria"/>
</dbReference>
<dbReference type="GO" id="GO:0006313">
    <property type="term" value="P:DNA transposition"/>
    <property type="evidence" value="ECO:0007669"/>
    <property type="project" value="InterPro"/>
</dbReference>